<dbReference type="AlphaFoldDB" id="A0A7I8X9T1"/>
<accession>A0A7I8X9T1</accession>
<dbReference type="Proteomes" id="UP000659654">
    <property type="component" value="Unassembled WGS sequence"/>
</dbReference>
<sequence>MSSSEKNGSEPESLSSVLADTQKCDGPCKKLFNVSKLKVYDCGHVICGNCFTEMPLRGVAEADGRCLLGECRRKFENSRRQQPRRQASIHRYLSDAVSALRRTKYAHLVQPPKPSRGDERHSGSLEESNGCEECRARAECQCCCSDCSDQVTLVSNPKPLVTKKTARLANGVLKTTKKKVTQSETRGKKPDGTVYTVKSTTTVEMKTWQDPKSRKNLRTQSESSQSSDIESDRSMPVL</sequence>
<organism evidence="2 3">
    <name type="scientific">Bursaphelenchus xylophilus</name>
    <name type="common">Pinewood nematode worm</name>
    <name type="synonym">Aphelenchoides xylophilus</name>
    <dbReference type="NCBI Taxonomy" id="6326"/>
    <lineage>
        <taxon>Eukaryota</taxon>
        <taxon>Metazoa</taxon>
        <taxon>Ecdysozoa</taxon>
        <taxon>Nematoda</taxon>
        <taxon>Chromadorea</taxon>
        <taxon>Rhabditida</taxon>
        <taxon>Tylenchina</taxon>
        <taxon>Tylenchomorpha</taxon>
        <taxon>Aphelenchoidea</taxon>
        <taxon>Aphelenchoididae</taxon>
        <taxon>Bursaphelenchus</taxon>
    </lineage>
</organism>
<evidence type="ECO:0000256" key="1">
    <source>
        <dbReference type="SAM" id="MobiDB-lite"/>
    </source>
</evidence>
<evidence type="ECO:0000313" key="2">
    <source>
        <dbReference type="EMBL" id="CAD5235554.1"/>
    </source>
</evidence>
<comment type="caution">
    <text evidence="2">The sequence shown here is derived from an EMBL/GenBank/DDBJ whole genome shotgun (WGS) entry which is preliminary data.</text>
</comment>
<name>A0A7I8X9T1_BURXY</name>
<evidence type="ECO:0000313" key="3">
    <source>
        <dbReference type="Proteomes" id="UP000659654"/>
    </source>
</evidence>
<dbReference type="EMBL" id="CAJFCV020000006">
    <property type="protein sequence ID" value="CAG9131987.1"/>
    <property type="molecule type" value="Genomic_DNA"/>
</dbReference>
<dbReference type="EMBL" id="CAJFDI010000006">
    <property type="protein sequence ID" value="CAD5235554.1"/>
    <property type="molecule type" value="Genomic_DNA"/>
</dbReference>
<feature type="region of interest" description="Disordered" evidence="1">
    <location>
        <begin position="199"/>
        <end position="238"/>
    </location>
</feature>
<dbReference type="InterPro" id="IPR013083">
    <property type="entry name" value="Znf_RING/FYVE/PHD"/>
</dbReference>
<reference evidence="2" key="1">
    <citation type="submission" date="2020-09" db="EMBL/GenBank/DDBJ databases">
        <authorList>
            <person name="Kikuchi T."/>
        </authorList>
    </citation>
    <scope>NUCLEOTIDE SEQUENCE</scope>
    <source>
        <strain evidence="2">Ka4C1</strain>
    </source>
</reference>
<keyword evidence="3" id="KW-1185">Reference proteome</keyword>
<dbReference type="Gene3D" id="3.30.40.10">
    <property type="entry name" value="Zinc/RING finger domain, C3HC4 (zinc finger)"/>
    <property type="match status" value="1"/>
</dbReference>
<proteinExistence type="predicted"/>
<dbReference type="Proteomes" id="UP000582659">
    <property type="component" value="Unassembled WGS sequence"/>
</dbReference>
<gene>
    <name evidence="2" type="ORF">BXYJ_LOCUS15645</name>
</gene>
<protein>
    <submittedName>
        <fullName evidence="2">(pine wood nematode) hypothetical protein</fullName>
    </submittedName>
</protein>
<dbReference type="OrthoDB" id="5874916at2759"/>